<name>A0A841YG54_9LIST</name>
<evidence type="ECO:0000256" key="5">
    <source>
        <dbReference type="ARBA" id="ARBA00022729"/>
    </source>
</evidence>
<protein>
    <recommendedName>
        <fullName evidence="9">MucBP domain-containing protein</fullName>
    </recommendedName>
</protein>
<sequence length="705" mass="77243">MSLFTRRIATRFRIGIALSSAWLIAMSPVPLSMNFHSPMVAHAADEDIVTIPDPVLEEEIRFALGLFEKPDPITKGKMKQLESLNLNGRNITNLEGLQYATNIKSLLASDNDIRDITPLANLTNMFYLNLTYNEHLEDISSLATMTGLEGFRAGWCQIRDVPDLSGLHKLKTLSLYRNQIQNVDFISPIASNLTTLELMSNEIADVSSLANMHNATIQIQNNHILDVSMLDWETNKIKSSSQTITLPTQKTGPSQLVFLNPVLSAKGAPLSPFGIYEDGIYQAGTNHIIWHLNPLEKTGSKSFYYAELDAKGTPYNGGRVTVPYEVVEAGPVTVRYVNTSGEVIAPERTLTGEYSQSFMAEAVSIPTYALTERTSTMSGVYTEEPQTMTFVYDKAEAAPITVTYESLRGKTLRPVKTLTGKLDEAYQLEVPQISGYTLQAAPKNQSGNFTEEPQTVRFVYQANPGGPVTVHYQDETGKMLAPSHTLSGNYEESYQAEARSIAHYTLTKQPSNAKGTFTEAPQTVIYTYIRTPGQPVTVSYHSTTGERLHPDRILTGGEGEAYTSFALEIPGYHFQQVVGQASGTYTDKPQQVRYLYQPEEVLSGGNPARPTGGRGLPPASETSGVVQRPSTSIGILSPSLSSRPSERPISPVGSSVSSGSLTRPSSSALPRTGEQVPVGSVLVGVVLLVGVCYYRWRHHREKSTK</sequence>
<feature type="domain" description="MucBP" evidence="9">
    <location>
        <begin position="399"/>
        <end position="461"/>
    </location>
</feature>
<evidence type="ECO:0000313" key="11">
    <source>
        <dbReference type="Proteomes" id="UP000571128"/>
    </source>
</evidence>
<feature type="domain" description="MucBP" evidence="9">
    <location>
        <begin position="467"/>
        <end position="528"/>
    </location>
</feature>
<organism evidence="10 11">
    <name type="scientific">Listeria fleischmannii</name>
    <dbReference type="NCBI Taxonomy" id="1069827"/>
    <lineage>
        <taxon>Bacteria</taxon>
        <taxon>Bacillati</taxon>
        <taxon>Bacillota</taxon>
        <taxon>Bacilli</taxon>
        <taxon>Bacillales</taxon>
        <taxon>Listeriaceae</taxon>
        <taxon>Listeria</taxon>
    </lineage>
</organism>
<evidence type="ECO:0000256" key="6">
    <source>
        <dbReference type="ARBA" id="ARBA00022737"/>
    </source>
</evidence>
<feature type="region of interest" description="Disordered" evidence="7">
    <location>
        <begin position="601"/>
        <end position="673"/>
    </location>
</feature>
<dbReference type="SUPFAM" id="SSF52058">
    <property type="entry name" value="L domain-like"/>
    <property type="match status" value="1"/>
</dbReference>
<keyword evidence="8" id="KW-1133">Transmembrane helix</keyword>
<feature type="domain" description="MucBP" evidence="9">
    <location>
        <begin position="331"/>
        <end position="392"/>
    </location>
</feature>
<dbReference type="Gene3D" id="2.60.40.1220">
    <property type="match status" value="1"/>
</dbReference>
<dbReference type="RefSeq" id="WP_007547028.1">
    <property type="nucleotide sequence ID" value="NZ_JAARPY010000010.1"/>
</dbReference>
<evidence type="ECO:0000256" key="4">
    <source>
        <dbReference type="ARBA" id="ARBA00022614"/>
    </source>
</evidence>
<keyword evidence="4" id="KW-0433">Leucine-rich repeat</keyword>
<comment type="subcellular location">
    <subcellularLocation>
        <location evidence="1">Secreted</location>
    </subcellularLocation>
</comment>
<dbReference type="InterPro" id="IPR032675">
    <property type="entry name" value="LRR_dom_sf"/>
</dbReference>
<dbReference type="GO" id="GO:0005576">
    <property type="term" value="C:extracellular region"/>
    <property type="evidence" value="ECO:0007669"/>
    <property type="project" value="UniProtKB-SubCell"/>
</dbReference>
<keyword evidence="5" id="KW-0732">Signal</keyword>
<evidence type="ECO:0000256" key="8">
    <source>
        <dbReference type="SAM" id="Phobius"/>
    </source>
</evidence>
<keyword evidence="8" id="KW-0812">Transmembrane</keyword>
<dbReference type="InterPro" id="IPR001611">
    <property type="entry name" value="Leu-rich_rpt"/>
</dbReference>
<keyword evidence="6" id="KW-0677">Repeat</keyword>
<dbReference type="Gene3D" id="3.80.10.10">
    <property type="entry name" value="Ribonuclease Inhibitor"/>
    <property type="match status" value="1"/>
</dbReference>
<evidence type="ECO:0000256" key="3">
    <source>
        <dbReference type="ARBA" id="ARBA00022525"/>
    </source>
</evidence>
<dbReference type="PANTHER" id="PTHR46652">
    <property type="entry name" value="LEUCINE-RICH REPEAT AND IQ DOMAIN-CONTAINING PROTEIN 1-RELATED"/>
    <property type="match status" value="1"/>
</dbReference>
<evidence type="ECO:0000256" key="7">
    <source>
        <dbReference type="SAM" id="MobiDB-lite"/>
    </source>
</evidence>
<accession>A0A841YG54</accession>
<reference evidence="10 11" key="1">
    <citation type="submission" date="2020-03" db="EMBL/GenBank/DDBJ databases">
        <title>Soil Listeria distribution.</title>
        <authorList>
            <person name="Liao J."/>
            <person name="Wiedmann M."/>
        </authorList>
    </citation>
    <scope>NUCLEOTIDE SEQUENCE [LARGE SCALE GENOMIC DNA]</scope>
    <source>
        <strain evidence="10 11">FSL L7-1645</strain>
    </source>
</reference>
<dbReference type="Proteomes" id="UP000571128">
    <property type="component" value="Unassembled WGS sequence"/>
</dbReference>
<keyword evidence="8" id="KW-0472">Membrane</keyword>
<gene>
    <name evidence="10" type="ORF">HB844_10060</name>
</gene>
<dbReference type="InterPro" id="IPR014755">
    <property type="entry name" value="Cu-Rt/internalin_Ig-like"/>
</dbReference>
<dbReference type="AlphaFoldDB" id="A0A841YG54"/>
<keyword evidence="3" id="KW-0964">Secreted</keyword>
<dbReference type="PROSITE" id="PS51450">
    <property type="entry name" value="LRR"/>
    <property type="match status" value="3"/>
</dbReference>
<dbReference type="PANTHER" id="PTHR46652:SF3">
    <property type="entry name" value="LEUCINE-RICH REPEAT-CONTAINING PROTEIN 9"/>
    <property type="match status" value="1"/>
</dbReference>
<dbReference type="InterPro" id="IPR009459">
    <property type="entry name" value="MucBP_dom"/>
</dbReference>
<evidence type="ECO:0000313" key="10">
    <source>
        <dbReference type="EMBL" id="MBC1399213.1"/>
    </source>
</evidence>
<feature type="compositionally biased region" description="Low complexity" evidence="7">
    <location>
        <begin position="629"/>
        <end position="667"/>
    </location>
</feature>
<dbReference type="InterPro" id="IPR050836">
    <property type="entry name" value="SDS22/Internalin_LRR"/>
</dbReference>
<evidence type="ECO:0000259" key="9">
    <source>
        <dbReference type="Pfam" id="PF06458"/>
    </source>
</evidence>
<comment type="similarity">
    <text evidence="2">Belongs to the internalin family.</text>
</comment>
<feature type="domain" description="MucBP" evidence="9">
    <location>
        <begin position="535"/>
        <end position="597"/>
    </location>
</feature>
<proteinExistence type="inferred from homology"/>
<comment type="caution">
    <text evidence="10">The sequence shown here is derived from an EMBL/GenBank/DDBJ whole genome shotgun (WGS) entry which is preliminary data.</text>
</comment>
<feature type="transmembrane region" description="Helical" evidence="8">
    <location>
        <begin position="676"/>
        <end position="696"/>
    </location>
</feature>
<evidence type="ECO:0000256" key="1">
    <source>
        <dbReference type="ARBA" id="ARBA00004613"/>
    </source>
</evidence>
<dbReference type="Pfam" id="PF06458">
    <property type="entry name" value="MucBP"/>
    <property type="match status" value="4"/>
</dbReference>
<dbReference type="EMBL" id="JAARPY010000010">
    <property type="protein sequence ID" value="MBC1399213.1"/>
    <property type="molecule type" value="Genomic_DNA"/>
</dbReference>
<dbReference type="Gene3D" id="3.10.20.320">
    <property type="entry name" value="Putative peptidoglycan bound protein (lpxtg motif)"/>
    <property type="match status" value="4"/>
</dbReference>
<evidence type="ECO:0000256" key="2">
    <source>
        <dbReference type="ARBA" id="ARBA00009432"/>
    </source>
</evidence>